<name>A0A3P6CI74_BRAOL</name>
<sequence length="139" mass="16050">MLCRPASKVLLQIIKSIRKHHTFCISLLTSFRFSTNTRDFKCLWTDSSSLLDTFENSTAVASKVFSSYIIIQRMEFKLISARCFDGWIVFKLINYIGILCGIHRRYASTGGRCTIELCMCVLEDIEKQEWLEYVHFSGG</sequence>
<proteinExistence type="predicted"/>
<dbReference type="EMBL" id="LR031873">
    <property type="protein sequence ID" value="VDD12614.1"/>
    <property type="molecule type" value="Genomic_DNA"/>
</dbReference>
<organism evidence="1">
    <name type="scientific">Brassica oleracea</name>
    <name type="common">Wild cabbage</name>
    <dbReference type="NCBI Taxonomy" id="3712"/>
    <lineage>
        <taxon>Eukaryota</taxon>
        <taxon>Viridiplantae</taxon>
        <taxon>Streptophyta</taxon>
        <taxon>Embryophyta</taxon>
        <taxon>Tracheophyta</taxon>
        <taxon>Spermatophyta</taxon>
        <taxon>Magnoliopsida</taxon>
        <taxon>eudicotyledons</taxon>
        <taxon>Gunneridae</taxon>
        <taxon>Pentapetalae</taxon>
        <taxon>rosids</taxon>
        <taxon>malvids</taxon>
        <taxon>Brassicales</taxon>
        <taxon>Brassicaceae</taxon>
        <taxon>Brassiceae</taxon>
        <taxon>Brassica</taxon>
    </lineage>
</organism>
<accession>A0A3P6CI74</accession>
<reference evidence="1" key="1">
    <citation type="submission" date="2018-11" db="EMBL/GenBank/DDBJ databases">
        <authorList>
            <consortium name="Genoscope - CEA"/>
            <person name="William W."/>
        </authorList>
    </citation>
    <scope>NUCLEOTIDE SEQUENCE</scope>
</reference>
<dbReference type="AlphaFoldDB" id="A0A3P6CI74"/>
<protein>
    <submittedName>
        <fullName evidence="1">Uncharacterized protein</fullName>
    </submittedName>
</protein>
<gene>
    <name evidence="1" type="ORF">BOLC4T26738H</name>
</gene>
<evidence type="ECO:0000313" key="1">
    <source>
        <dbReference type="EMBL" id="VDD12614.1"/>
    </source>
</evidence>